<comment type="caution">
    <text evidence="1">The sequence shown here is derived from an EMBL/GenBank/DDBJ whole genome shotgun (WGS) entry which is preliminary data.</text>
</comment>
<evidence type="ECO:0000313" key="2">
    <source>
        <dbReference type="Proteomes" id="UP001549313"/>
    </source>
</evidence>
<gene>
    <name evidence="1" type="ORF">ABIE19_001137</name>
</gene>
<dbReference type="RefSeq" id="WP_354088157.1">
    <property type="nucleotide sequence ID" value="NZ_JBEPTF010000001.1"/>
</dbReference>
<organism evidence="1 2">
    <name type="scientific">Brevundimonas faecalis</name>
    <dbReference type="NCBI Taxonomy" id="947378"/>
    <lineage>
        <taxon>Bacteria</taxon>
        <taxon>Pseudomonadati</taxon>
        <taxon>Pseudomonadota</taxon>
        <taxon>Alphaproteobacteria</taxon>
        <taxon>Caulobacterales</taxon>
        <taxon>Caulobacteraceae</taxon>
        <taxon>Brevundimonas</taxon>
    </lineage>
</organism>
<name>A0ABV2R9G7_9CAUL</name>
<evidence type="ECO:0000313" key="1">
    <source>
        <dbReference type="EMBL" id="MET4683228.1"/>
    </source>
</evidence>
<sequence length="122" mass="13136">MRWLRTLTATGWLALACLALSLILLAWCAVTAPGRERAKQDRAVEAANAQARAADATARDHAADKRLTDLKTNTQLEKDLINAVSPLPDARPSARRLALACARLRHQGARDADLPAECRSGG</sequence>
<dbReference type="PROSITE" id="PS51257">
    <property type="entry name" value="PROKAR_LIPOPROTEIN"/>
    <property type="match status" value="1"/>
</dbReference>
<accession>A0ABV2R9G7</accession>
<dbReference type="Proteomes" id="UP001549313">
    <property type="component" value="Unassembled WGS sequence"/>
</dbReference>
<keyword evidence="2" id="KW-1185">Reference proteome</keyword>
<proteinExistence type="predicted"/>
<protein>
    <submittedName>
        <fullName evidence="1">Uncharacterized protein</fullName>
    </submittedName>
</protein>
<reference evidence="1 2" key="1">
    <citation type="submission" date="2024-06" db="EMBL/GenBank/DDBJ databases">
        <title>Sorghum-associated microbial communities from plants grown in Nebraska, USA.</title>
        <authorList>
            <person name="Schachtman D."/>
        </authorList>
    </citation>
    <scope>NUCLEOTIDE SEQUENCE [LARGE SCALE GENOMIC DNA]</scope>
    <source>
        <strain evidence="1 2">2814</strain>
    </source>
</reference>
<dbReference type="EMBL" id="JBEPTF010000001">
    <property type="protein sequence ID" value="MET4683228.1"/>
    <property type="molecule type" value="Genomic_DNA"/>
</dbReference>